<evidence type="ECO:0000256" key="1">
    <source>
        <dbReference type="SAM" id="MobiDB-lite"/>
    </source>
</evidence>
<accession>A0AAV7RWA5</accession>
<reference evidence="2" key="1">
    <citation type="journal article" date="2022" name="bioRxiv">
        <title>Sequencing and chromosome-scale assembly of the giantPleurodeles waltlgenome.</title>
        <authorList>
            <person name="Brown T."/>
            <person name="Elewa A."/>
            <person name="Iarovenko S."/>
            <person name="Subramanian E."/>
            <person name="Araus A.J."/>
            <person name="Petzold A."/>
            <person name="Susuki M."/>
            <person name="Suzuki K.-i.T."/>
            <person name="Hayashi T."/>
            <person name="Toyoda A."/>
            <person name="Oliveira C."/>
            <person name="Osipova E."/>
            <person name="Leigh N.D."/>
            <person name="Simon A."/>
            <person name="Yun M.H."/>
        </authorList>
    </citation>
    <scope>NUCLEOTIDE SEQUENCE</scope>
    <source>
        <strain evidence="2">20211129_DDA</strain>
        <tissue evidence="2">Liver</tissue>
    </source>
</reference>
<feature type="compositionally biased region" description="Basic and acidic residues" evidence="1">
    <location>
        <begin position="1"/>
        <end position="12"/>
    </location>
</feature>
<name>A0AAV7RWA5_PLEWA</name>
<organism evidence="2 3">
    <name type="scientific">Pleurodeles waltl</name>
    <name type="common">Iberian ribbed newt</name>
    <dbReference type="NCBI Taxonomy" id="8319"/>
    <lineage>
        <taxon>Eukaryota</taxon>
        <taxon>Metazoa</taxon>
        <taxon>Chordata</taxon>
        <taxon>Craniata</taxon>
        <taxon>Vertebrata</taxon>
        <taxon>Euteleostomi</taxon>
        <taxon>Amphibia</taxon>
        <taxon>Batrachia</taxon>
        <taxon>Caudata</taxon>
        <taxon>Salamandroidea</taxon>
        <taxon>Salamandridae</taxon>
        <taxon>Pleurodelinae</taxon>
        <taxon>Pleurodeles</taxon>
    </lineage>
</organism>
<evidence type="ECO:0000313" key="3">
    <source>
        <dbReference type="Proteomes" id="UP001066276"/>
    </source>
</evidence>
<keyword evidence="3" id="KW-1185">Reference proteome</keyword>
<dbReference type="AlphaFoldDB" id="A0AAV7RWA5"/>
<dbReference type="Proteomes" id="UP001066276">
    <property type="component" value="Chromosome 5"/>
</dbReference>
<sequence length="91" mass="9956">MSPEAVERDHGPQQKTGGHWWSRGRRQGVTGGLPWTLIDGRIGLSSRGGGSGWDSGPRTASTRKLRLGVGTWTRDSCDARHWAGDFRTPQT</sequence>
<gene>
    <name evidence="2" type="ORF">NDU88_009498</name>
</gene>
<protein>
    <submittedName>
        <fullName evidence="2">Uncharacterized protein</fullName>
    </submittedName>
</protein>
<dbReference type="EMBL" id="JANPWB010000009">
    <property type="protein sequence ID" value="KAJ1156781.1"/>
    <property type="molecule type" value="Genomic_DNA"/>
</dbReference>
<proteinExistence type="predicted"/>
<feature type="region of interest" description="Disordered" evidence="1">
    <location>
        <begin position="1"/>
        <end position="64"/>
    </location>
</feature>
<evidence type="ECO:0000313" key="2">
    <source>
        <dbReference type="EMBL" id="KAJ1156781.1"/>
    </source>
</evidence>
<comment type="caution">
    <text evidence="2">The sequence shown here is derived from an EMBL/GenBank/DDBJ whole genome shotgun (WGS) entry which is preliminary data.</text>
</comment>